<evidence type="ECO:0000313" key="2">
    <source>
        <dbReference type="Proteomes" id="UP001172386"/>
    </source>
</evidence>
<proteinExistence type="predicted"/>
<sequence length="539" mass="60974">MPPKLTFIDGDSLKRVPDKDRRKEIRSNIIKAAWQQQKLRLKVSGEPHGASAAPQRRRSTPVSQANVERSLEDRIRQPAAVESLRCVLSAARTDPFSSFGLKPEDAASHSVFDYCVNELWPAFRPHEQYGVNFARAWFPRAAQNTAVMSAILFSASIHCDLRRPYNQASARLDKTERQLQLKGRAINSLRNSLSAGVVYDQIDEMVYAILCLAVNQYASISQPRRADKTNFDPPLIEAQWLTMYGTMNFDLTHFSAIVALVRGKGGIENIRTYSVGWLIFFAGLMGAASTLTQPAFLPVTMYGQLYQYQSPLRLLQVFEVPWHFGRPMGGFHIFETMSIRRDIIQTFLDVSEMSQALELYTTAYPDGEILTPILDSRAHLIHRLLSLPETMQDAVIPDMNNELSSADQNQTAFMLYTCSRLVAQLYGLHVIFPIPRVVFVKSRLIPEIRETVSQLLEVDSSPTTLELLLWSCMISAVAAGNDHLEMEAWFVDRLRQLSLDLKIDTYEGAKNILRIFGCASTACDRYAIEVWNRSARLDK</sequence>
<name>A0ACC3ACQ6_9EURO</name>
<reference evidence="1" key="1">
    <citation type="submission" date="2022-10" db="EMBL/GenBank/DDBJ databases">
        <title>Culturing micro-colonial fungi from biological soil crusts in the Mojave desert and describing Neophaeococcomyces mojavensis, and introducing the new genera and species Taxawa tesnikishii.</title>
        <authorList>
            <person name="Kurbessoian T."/>
            <person name="Stajich J.E."/>
        </authorList>
    </citation>
    <scope>NUCLEOTIDE SEQUENCE</scope>
    <source>
        <strain evidence="1">JES_112</strain>
    </source>
</reference>
<protein>
    <submittedName>
        <fullName evidence="1">Uncharacterized protein</fullName>
    </submittedName>
</protein>
<comment type="caution">
    <text evidence="1">The sequence shown here is derived from an EMBL/GenBank/DDBJ whole genome shotgun (WGS) entry which is preliminary data.</text>
</comment>
<keyword evidence="2" id="KW-1185">Reference proteome</keyword>
<organism evidence="1 2">
    <name type="scientific">Neophaeococcomyces mojaviensis</name>
    <dbReference type="NCBI Taxonomy" id="3383035"/>
    <lineage>
        <taxon>Eukaryota</taxon>
        <taxon>Fungi</taxon>
        <taxon>Dikarya</taxon>
        <taxon>Ascomycota</taxon>
        <taxon>Pezizomycotina</taxon>
        <taxon>Eurotiomycetes</taxon>
        <taxon>Chaetothyriomycetidae</taxon>
        <taxon>Chaetothyriales</taxon>
        <taxon>Chaetothyriales incertae sedis</taxon>
        <taxon>Neophaeococcomyces</taxon>
    </lineage>
</organism>
<evidence type="ECO:0000313" key="1">
    <source>
        <dbReference type="EMBL" id="KAJ9659606.1"/>
    </source>
</evidence>
<gene>
    <name evidence="1" type="ORF">H2198_003019</name>
</gene>
<accession>A0ACC3ACQ6</accession>
<dbReference type="EMBL" id="JAPDRQ010000038">
    <property type="protein sequence ID" value="KAJ9659606.1"/>
    <property type="molecule type" value="Genomic_DNA"/>
</dbReference>
<dbReference type="Proteomes" id="UP001172386">
    <property type="component" value="Unassembled WGS sequence"/>
</dbReference>